<dbReference type="WBParaSite" id="HPBE_0002384401-mRNA-1">
    <property type="protein sequence ID" value="HPBE_0002384401-mRNA-1"/>
    <property type="gene ID" value="HPBE_0002384401"/>
</dbReference>
<dbReference type="Pfam" id="PF14214">
    <property type="entry name" value="Helitron_like_N"/>
    <property type="match status" value="1"/>
</dbReference>
<dbReference type="Proteomes" id="UP000050761">
    <property type="component" value="Unassembled WGS sequence"/>
</dbReference>
<evidence type="ECO:0000259" key="1">
    <source>
        <dbReference type="Pfam" id="PF14214"/>
    </source>
</evidence>
<accession>A0A3P8CNN9</accession>
<gene>
    <name evidence="2" type="ORF">HPBE_LOCUS23843</name>
</gene>
<reference evidence="2 3" key="1">
    <citation type="submission" date="2018-11" db="EMBL/GenBank/DDBJ databases">
        <authorList>
            <consortium name="Pathogen Informatics"/>
        </authorList>
    </citation>
    <scope>NUCLEOTIDE SEQUENCE [LARGE SCALE GENOMIC DNA]</scope>
</reference>
<evidence type="ECO:0000313" key="2">
    <source>
        <dbReference type="EMBL" id="VDP41367.1"/>
    </source>
</evidence>
<dbReference type="AlphaFoldDB" id="A0A183GMC4"/>
<name>A0A183GMC4_HELPZ</name>
<feature type="domain" description="Helitron helicase-like" evidence="1">
    <location>
        <begin position="2"/>
        <end position="68"/>
    </location>
</feature>
<evidence type="ECO:0000313" key="4">
    <source>
        <dbReference type="WBParaSite" id="HPBE_0002384401-mRNA-1"/>
    </source>
</evidence>
<keyword evidence="3" id="KW-1185">Reference proteome</keyword>
<sequence length="293" mass="33809">MNRFNYLRKNQKELRLNTVRVLHDYMIGDDTHDSPPGRRIILEASFTGGPRHMIAQYQDTMSIISIFGYRVFNLKLKALCHKLFKRNELREVAAYICVVESQKPGLPQNLNNANQIDQIISAELSDPDSDSELFEIVSKNMIHRPCENLNPTSSYMRDSVCTKSFPKNFRSKTSLSVDGYPKYKRHDDGRYITCRGVRMDNMSVAPYCPYLTRVFEAHIKVEITCTRDLTVLESTSTSLTMTLLNLFATKFKYTSTRDMCVLLKLSTEYLALKCRAEVTKCNGYKFTYRAAKH</sequence>
<dbReference type="EMBL" id="UZAH01035543">
    <property type="protein sequence ID" value="VDP41367.1"/>
    <property type="molecule type" value="Genomic_DNA"/>
</dbReference>
<dbReference type="PANTHER" id="PTHR10492">
    <property type="match status" value="1"/>
</dbReference>
<reference evidence="4" key="2">
    <citation type="submission" date="2019-09" db="UniProtKB">
        <authorList>
            <consortium name="WormBaseParasite"/>
        </authorList>
    </citation>
    <scope>IDENTIFICATION</scope>
</reference>
<protein>
    <submittedName>
        <fullName evidence="4">Helitron_like_N domain-containing protein</fullName>
    </submittedName>
</protein>
<proteinExistence type="predicted"/>
<evidence type="ECO:0000313" key="3">
    <source>
        <dbReference type="Proteomes" id="UP000050761"/>
    </source>
</evidence>
<accession>A0A183GMC4</accession>
<dbReference type="InterPro" id="IPR025476">
    <property type="entry name" value="Helitron_helicase-like"/>
</dbReference>
<organism evidence="3 4">
    <name type="scientific">Heligmosomoides polygyrus</name>
    <name type="common">Parasitic roundworm</name>
    <dbReference type="NCBI Taxonomy" id="6339"/>
    <lineage>
        <taxon>Eukaryota</taxon>
        <taxon>Metazoa</taxon>
        <taxon>Ecdysozoa</taxon>
        <taxon>Nematoda</taxon>
        <taxon>Chromadorea</taxon>
        <taxon>Rhabditida</taxon>
        <taxon>Rhabditina</taxon>
        <taxon>Rhabditomorpha</taxon>
        <taxon>Strongyloidea</taxon>
        <taxon>Heligmosomidae</taxon>
        <taxon>Heligmosomoides</taxon>
    </lineage>
</organism>
<dbReference type="OrthoDB" id="10039910at2759"/>